<evidence type="ECO:0000256" key="3">
    <source>
        <dbReference type="ARBA" id="ARBA00004906"/>
    </source>
</evidence>
<name>A0ABP0G5L1_CLALP</name>
<keyword evidence="8" id="KW-0539">Nucleus</keyword>
<evidence type="ECO:0000256" key="6">
    <source>
        <dbReference type="ARBA" id="ARBA00022679"/>
    </source>
</evidence>
<feature type="domain" description="U-box" evidence="10">
    <location>
        <begin position="1009"/>
        <end position="1082"/>
    </location>
</feature>
<dbReference type="PANTHER" id="PTHR13931">
    <property type="entry name" value="UBIQUITINATION FACTOR E4"/>
    <property type="match status" value="1"/>
</dbReference>
<comment type="caution">
    <text evidence="11">The sequence shown here is derived from an EMBL/GenBank/DDBJ whole genome shotgun (WGS) entry which is preliminary data.</text>
</comment>
<sequence length="1082" mass="124167">MNENELTPEQIRQRRLARFAKDKPSNSSSSQQKVTQSSLDAANSVDSGYHGEKSSSSSVKHHLDSQSTGESQTMDVDSICSGVMDSENALDVPLPKRRSCEIGNGVSVGLENQLLVSISRMLNVGWKHNLYFDDVIKIELPQNFLEKKWNDVSEEDYCDLIGQCFMEVMLSFDKKTTQFPQKQTSNEPNIKIVVSDGKNLEKNDSSQLKLSYLSSCYVRSGNEDCDSLKQDSKQAKAIINEIRSQCVSYSVLLLKGFISKGGFSPIVSSLCKGILQDKLPFGFVVDLVHATEREGIFETVMCKLLLELREAAVETSLANEDFLQPITALRELSQITSCKNSKDRPFCTAIVEMFEFMPPIITKAKGQEMQFLSFLGPFLSLSVFAEDDPKIIKKYFSSSTSIQDNVQYVKSVLQQQLAKAREEMFLVFKTLLLNVKSRDLVLNFLENVLHHNSKWSNMHLEDALVAKAGFMMNILICLQQLCVKVKVDKVDPLYIFYNTSRLDIQSETRIKATKDEASLWIEKNQSSWQQQNPNFPTECFFLTMHAHHLSIVPIARLFLRRQRGMSELRSMIEDLESSQSQWKGTPAESRNSAMLKRCKHQLTHLVEHKTCSMIGLLDENVLNQSIQFYNSFIEFLFGIVCPNQEEISLPLASEAPDLFAVLPEFYVEDIAEHLLFVTQYAPAVLEDTTAKNIALFLIVFISSAHYFKNPYLVAKLVEVLFVINPNTQQLTRSLYEMVEGHPLAVKHLAYALMKFYTDVETTGSDNEFYDKFSIRYHISIIFKSLWLNPQYQDVIIEESRSGRQFVQFVNMLINDTTFLLDESLDSLKRIHEVQEAMKNQTTWQALTPETRTSRERNLRQDERQCKSYLTLTNETLGMLHYLTKLVQKPFLRPEIADRLAAMFNFNLKQLCGPKCKDLKVKEPEKYGFEPRKLLECLSDLYLHLDCDEFAHYLASDERSYNKELYQTAIARMEKSAVKSPTDLEQFRHLAEKVEACRIKLNKAEVDYGDIPDEFRDPLMDTLMTDPVLLPTSGNIMDRSIIMRHLLNSSTDPFNRQELKVEMLQPVTELKQKIEKWIKNKEM</sequence>
<keyword evidence="7" id="KW-0833">Ubl conjugation pathway</keyword>
<dbReference type="Pfam" id="PF10408">
    <property type="entry name" value="Ufd2P_core"/>
    <property type="match status" value="1"/>
</dbReference>
<dbReference type="InterPro" id="IPR019474">
    <property type="entry name" value="Ub_conjug_fac_E4_core"/>
</dbReference>
<dbReference type="SMART" id="SM00504">
    <property type="entry name" value="Ubox"/>
    <property type="match status" value="1"/>
</dbReference>
<reference evidence="11 12" key="1">
    <citation type="submission" date="2024-02" db="EMBL/GenBank/DDBJ databases">
        <authorList>
            <person name="Daric V."/>
            <person name="Darras S."/>
        </authorList>
    </citation>
    <scope>NUCLEOTIDE SEQUENCE [LARGE SCALE GENOMIC DNA]</scope>
</reference>
<dbReference type="Gene3D" id="3.30.40.10">
    <property type="entry name" value="Zinc/RING finger domain, C3HC4 (zinc finger)"/>
    <property type="match status" value="1"/>
</dbReference>
<comment type="subcellular location">
    <subcellularLocation>
        <location evidence="2">Cytoplasm</location>
    </subcellularLocation>
    <subcellularLocation>
        <location evidence="1">Nucleus</location>
    </subcellularLocation>
</comment>
<evidence type="ECO:0000256" key="9">
    <source>
        <dbReference type="SAM" id="MobiDB-lite"/>
    </source>
</evidence>
<evidence type="ECO:0000313" key="12">
    <source>
        <dbReference type="Proteomes" id="UP001642483"/>
    </source>
</evidence>
<evidence type="ECO:0000256" key="5">
    <source>
        <dbReference type="ARBA" id="ARBA00022490"/>
    </source>
</evidence>
<gene>
    <name evidence="11" type="ORF">CVLEPA_LOCUS18692</name>
</gene>
<evidence type="ECO:0000256" key="7">
    <source>
        <dbReference type="ARBA" id="ARBA00022786"/>
    </source>
</evidence>
<organism evidence="11 12">
    <name type="scientific">Clavelina lepadiformis</name>
    <name type="common">Light-bulb sea squirt</name>
    <name type="synonym">Ascidia lepadiformis</name>
    <dbReference type="NCBI Taxonomy" id="159417"/>
    <lineage>
        <taxon>Eukaryota</taxon>
        <taxon>Metazoa</taxon>
        <taxon>Chordata</taxon>
        <taxon>Tunicata</taxon>
        <taxon>Ascidiacea</taxon>
        <taxon>Aplousobranchia</taxon>
        <taxon>Clavelinidae</taxon>
        <taxon>Clavelina</taxon>
    </lineage>
</organism>
<evidence type="ECO:0000256" key="2">
    <source>
        <dbReference type="ARBA" id="ARBA00004496"/>
    </source>
</evidence>
<evidence type="ECO:0000259" key="10">
    <source>
        <dbReference type="PROSITE" id="PS51698"/>
    </source>
</evidence>
<dbReference type="CDD" id="cd16658">
    <property type="entry name" value="RING-Ubox_UBE4B"/>
    <property type="match status" value="1"/>
</dbReference>
<evidence type="ECO:0000313" key="11">
    <source>
        <dbReference type="EMBL" id="CAK8686773.1"/>
    </source>
</evidence>
<proteinExistence type="inferred from homology"/>
<feature type="compositionally biased region" description="Low complexity" evidence="9">
    <location>
        <begin position="25"/>
        <end position="38"/>
    </location>
</feature>
<dbReference type="Pfam" id="PF04564">
    <property type="entry name" value="U-box"/>
    <property type="match status" value="1"/>
</dbReference>
<keyword evidence="6" id="KW-0808">Transferase</keyword>
<protein>
    <recommendedName>
        <fullName evidence="10">U-box domain-containing protein</fullName>
    </recommendedName>
</protein>
<keyword evidence="5" id="KW-0963">Cytoplasm</keyword>
<dbReference type="InterPro" id="IPR045132">
    <property type="entry name" value="UBE4"/>
</dbReference>
<evidence type="ECO:0000256" key="1">
    <source>
        <dbReference type="ARBA" id="ARBA00004123"/>
    </source>
</evidence>
<dbReference type="PANTHER" id="PTHR13931:SF2">
    <property type="entry name" value="UBIQUITIN CONJUGATION FACTOR E4 B"/>
    <property type="match status" value="1"/>
</dbReference>
<feature type="region of interest" description="Disordered" evidence="9">
    <location>
        <begin position="1"/>
        <end position="73"/>
    </location>
</feature>
<dbReference type="Proteomes" id="UP001642483">
    <property type="component" value="Unassembled WGS sequence"/>
</dbReference>
<comment type="pathway">
    <text evidence="3">Protein modification; protein ubiquitination.</text>
</comment>
<dbReference type="PROSITE" id="PS51698">
    <property type="entry name" value="U_BOX"/>
    <property type="match status" value="1"/>
</dbReference>
<comment type="similarity">
    <text evidence="4">Belongs to the ubiquitin conjugation factor E4 family.</text>
</comment>
<accession>A0ABP0G5L1</accession>
<dbReference type="EMBL" id="CAWYQH010000103">
    <property type="protein sequence ID" value="CAK8686773.1"/>
    <property type="molecule type" value="Genomic_DNA"/>
</dbReference>
<dbReference type="SUPFAM" id="SSF57850">
    <property type="entry name" value="RING/U-box"/>
    <property type="match status" value="1"/>
</dbReference>
<evidence type="ECO:0000256" key="8">
    <source>
        <dbReference type="ARBA" id="ARBA00023242"/>
    </source>
</evidence>
<dbReference type="InterPro" id="IPR003613">
    <property type="entry name" value="Ubox_domain"/>
</dbReference>
<evidence type="ECO:0000256" key="4">
    <source>
        <dbReference type="ARBA" id="ARBA00007434"/>
    </source>
</evidence>
<dbReference type="InterPro" id="IPR013083">
    <property type="entry name" value="Znf_RING/FYVE/PHD"/>
</dbReference>
<keyword evidence="12" id="KW-1185">Reference proteome</keyword>